<dbReference type="Gene3D" id="1.20.120.330">
    <property type="entry name" value="Nucleotidyltransferases domain 2"/>
    <property type="match status" value="1"/>
</dbReference>
<dbReference type="GO" id="GO:0030544">
    <property type="term" value="F:Hsp70 protein binding"/>
    <property type="evidence" value="ECO:0007669"/>
    <property type="project" value="TreeGrafter"/>
</dbReference>
<keyword evidence="4" id="KW-1185">Reference proteome</keyword>
<feature type="region of interest" description="Disordered" evidence="1">
    <location>
        <begin position="4484"/>
        <end position="4504"/>
    </location>
</feature>
<name>A0AAJ7T730_PETMA</name>
<dbReference type="PANTHER" id="PTHR15600">
    <property type="entry name" value="SACSIN"/>
    <property type="match status" value="1"/>
</dbReference>
<dbReference type="Pfam" id="PF25794">
    <property type="entry name" value="SACS"/>
    <property type="match status" value="3"/>
</dbReference>
<dbReference type="NCBIfam" id="NF047352">
    <property type="entry name" value="P_loop_sacsin"/>
    <property type="match status" value="3"/>
</dbReference>
<dbReference type="Gene3D" id="1.10.287.110">
    <property type="entry name" value="DnaJ domain"/>
    <property type="match status" value="1"/>
</dbReference>
<dbReference type="InterPro" id="IPR007842">
    <property type="entry name" value="HEPN_dom"/>
</dbReference>
<dbReference type="SUPFAM" id="SSF46565">
    <property type="entry name" value="Chaperone J-domain"/>
    <property type="match status" value="1"/>
</dbReference>
<evidence type="ECO:0000313" key="5">
    <source>
        <dbReference type="RefSeq" id="XP_032812576.1"/>
    </source>
</evidence>
<dbReference type="InterPro" id="IPR036869">
    <property type="entry name" value="J_dom_sf"/>
</dbReference>
<dbReference type="SUPFAM" id="SSF55874">
    <property type="entry name" value="ATPase domain of HSP90 chaperone/DNA topoisomerase II/histidine kinase"/>
    <property type="match status" value="3"/>
</dbReference>
<evidence type="ECO:0000259" key="3">
    <source>
        <dbReference type="PROSITE" id="PS50910"/>
    </source>
</evidence>
<dbReference type="SUPFAM" id="SSF81593">
    <property type="entry name" value="Nucleotidyltransferase substrate binding subunit/domain"/>
    <property type="match status" value="1"/>
</dbReference>
<dbReference type="Proteomes" id="UP001318040">
    <property type="component" value="Chromosome 18"/>
</dbReference>
<dbReference type="SMART" id="SM00748">
    <property type="entry name" value="HEPN"/>
    <property type="match status" value="1"/>
</dbReference>
<reference evidence="5" key="1">
    <citation type="submission" date="2025-08" db="UniProtKB">
        <authorList>
            <consortium name="RefSeq"/>
        </authorList>
    </citation>
    <scope>IDENTIFICATION</scope>
    <source>
        <tissue evidence="5">Sperm</tissue>
    </source>
</reference>
<feature type="domain" description="HEPN" evidence="3">
    <location>
        <begin position="4527"/>
        <end position="4643"/>
    </location>
</feature>
<proteinExistence type="predicted"/>
<evidence type="ECO:0000313" key="4">
    <source>
        <dbReference type="Proteomes" id="UP001318040"/>
    </source>
</evidence>
<dbReference type="PROSITE" id="PS50076">
    <property type="entry name" value="DNAJ_2"/>
    <property type="match status" value="1"/>
</dbReference>
<evidence type="ECO:0000256" key="1">
    <source>
        <dbReference type="SAM" id="MobiDB-lite"/>
    </source>
</evidence>
<dbReference type="CTD" id="26278"/>
<sequence length="4655" mass="526969">MDGSAENLSAASASSWCFPGSGGCSLRPGMPSREHLPTPPIATQPGKAPDTGCLQARLSGDAGPAGGQLATTSVCAACSLPAMLTRRPQDIQHRLEVTILHEYLGPRVYQVDAWCTAKDIKGLIFKDTGYPTAEQRLFFETKEVPDFVAVSTVAKDRTPTLTLQGRGLLGAGRFGQSTPPLVDFLKDILRRYPDGGQILKELIQNSEDAGATEVRFLFDERSFGTDSLHSSEFATFQGPALYVFNDAVFTDDDWRGIQETARSRKKDDPLKVGRFGIGFNSVYHITDFPSILSGAQLGMLDPHERLFGPHESGMSWHLKSDQKEIAKFPDHVSPYCDIFGCSLATFNAGYFKGTIFRFPLRTAPSLLSSTIYTKEKVLELFNSFQADADTVLLFLKNVQIISLHLRTADGNEKALFKVKATESPESRRWRLQGLNAAFGQYLHKRQTRAVTSLSYPLVIGVEENTPSGVRLRETSWLIASSIAGRGMSKELDSLSDDLKYLPMVEMAVLTAGGSESDEGAVAPFVGRTFCFLPLPPGEESKTGLPVHVNGYFGLTDNRRSIRWREIDQYRDPAAWWNDLLIKNVVPKAYATLILEAIKKAQEQGKSKPIDPDKVYNVWPDVEKMQVHWKPILEPFFSELFQKPLVLSMSGKWIKITDGVFFESGQKSDSMQAVLGYLNRAGVPVVVAPSNICRVIEKYSADVSIRTVSAALLRHTLRTSRVTVSDDDRLPLLSYVLSDDNYSDLQGLTLVPLQDGSFTSFIPSRSEELPIYIPSEEHPRKLFYGMDARFISDNLSELTRQALIKLAESSKQGELVSRLRTMTSDNAVTLLTDIMGRMFPGKDLSVTWCPGDSTKKHPPHVWLTHVWRYLYHKFALDLNAFENLPLIPRKPIRAEDSSVTLFRLVKNSVLVLREEKEVRLPELVAETVEQVGGVVIAELDSCLHHPLLKDYLLSPLPAMILHVFARVGVEQACRVLETTTPDKKVALRQFLAGLMHVTEQERHVLVRLPIFKKLSLAEANDRECFTKLDGAKVLHHSARLPGSVPLSQSLVDCCDEATMRITSMVHVPQLTTTQCLGFMFQDIESGFYGLSQATDIMIWVLSSLTYLRAEKPAVIGEIASLHFLSGPSGVLLRPCDLFDPEQESLKMLLVGQEELFPSTHFSSPDILHALRQVGLKGEEHLSEGDLIQVARKVEELWGKSSLDYATLLKKSQNLMQILKKRNLKNVMNSDEAEKALKMLKWIPALRSRPNNYPASLCWKGEAECFYSPNDVCVSRHASVVGSSLPVVEVECERVGELLGFYREPSVNHVTEHLKTVVDWYSSTLFSEGEGYLFQHMLLEVYKYMQKHLQTDGDVFLRLDFPWVWTNTCFCIPTEVSLSCAQELDLKPYCYTLPKSLGNFRDLFTFCGCLLEVTPVQIVDVLKKIKENSEKPNRTDIAKTDLQLALNIIRWLHQNHIHVSEDIPIPIQQTYNDALETLCMKEIHGCTYCDIKVEDLQELLDDSSEPIYLAHEDISMKTAEWLNIPCLSTRLIDPENLGFEQSGQQEPLTVRIQNILQEYPTVSDTFKELTQNADDAGATECSFLVDLRNNLDIKDNLLDSGMAVCHGPALWAFNNAIFTDEDFTNITKLGHSLKNEQIEKVGKFGLGFNSVYHITDIPIFMSRQYMVMFDPNITHLGKHIRDKSNPGIKVNWVKQHKRLQKFPNQFKPFVNVFNCELPLLRSAPYEYQGTLFRLSFRTEQEAATSQISNTYYSLTDALSFIDEFRNSSYRLIIFTQNVTTMRLKFIKGDSEDPKQARDVVVLNKKVCASKVGSCTRNILLESAKVMKVILSAKQQALPLPKCSSIISINIEESEMPNGQIADVQHRVAANENASYFEITSQTGERANGVVAAQTSVKRTHWLLHSCFVDGEALDFCLKEEGKKLGLLPCGGIAVPLEATVDGCWKIQQNASPLGEVFCYLPIKIQTGLPVHVNGCFAVSSNRKEIWKLDLKGQWNTLFMRSVIVIAYINTLNILRRMSIEGELIDYVYHAIWPDPGTVHNDFSAICSGFYQALVCGKLSSSEVFSDGNSWFPLCNARFLDNRLLQKQVVGQAAFKVFTKYLQNSQTEHVHAVMLPSWVEAAFEKADCLQAIAMRTFTENEFFKEIFIPNIKEIHQDFRDPLVLHVLDELLDTFKEVLSKIPCIPCTAKDLCLAIPSKLVHPQGKASQLFNEEDGRFPSGTTADYLEPTRLLKLESLGMVKDHVSWPDLMERAQSVQGLTAQCPVKARQRASILLTLMGEALQRGDGVDCETIQKLRETAFIPCLVKPDVVGLSWKGSEFSPNTLFSPNQLYSIEQQNLVCLLHPIVDESIEKGCGSISVAVKELLGLQKKPSVQTVIAQLKAATKIQVNITSDHEDICYSCYRFLNESLAAQENTKSLVIEELRQHNITLVDNCFVSPSKVAFNLDFSACPYLFQLPTKLRKEYSELFKIIGVKDEFLVSDFTSVLDDLKKKYGQKSLEEEDFHLCRRIVTEGIWSLVKEQDQSVCAHTCSHVFLPDTNRQLIPVDNLCYNDCPWITVKDSAVKYCHQEIPREIAVRLGAVPKRHKALEKYASSVDFSNLGSEFGQKEKLTSRIKSILNAYPSEKEMLKELLQNADDAKASEIHFIWDPREHSKDRIFDEKWGSLQGAALCVYNNQPFTEDDIKGIQHIGKGTKGGNPSKTGQYGIGFNSVYHITDCPMLLSNNDTLCIFDPHARFAPGASSISPGRMFRNIDEDFKAQFSDVLNPFLGDTFPHENATMFRFPIRNFDMARKSEINQTPTSDRMVHNLLDKIRADGAELLLFLNHIEKISICEIDKVTGATASLYSVEVKLTEEERKKRKQFYASIHDAIGRRRQLSQISVQVVTYLMDIADSDGNATSWMICNRIGFSDVDKLSQDLLAAHRNEDISLLPRGGVAACISHNYKKPHRTFCFLPLSLETGLPVHVNGHFALDSSRRNLWRDDNGIGVRSYWNSALMTKLISPAYVELLLQLREHYFKSNASSITVLANISHHNLQDLLQKYLYFFPLSKVAIQPDWHRLLTSVYRAIHVDTKPLLPVVRECKSESARQGTETHTTYTITWTSTSSPMKDKPFFDNLLQDELQAARNIEYNLTIRKAIAENVFKLKELLLEIGFNLVFMSDESSCVYHCFREGGVPVHFVTPKDVRGFLLTFSTKDTICQIGKLPCQLSQSKINSFQNLKILVDYCLKDAEENDIILEGLPLLVTLDDVLQVFDGRKPRFLSSYHELVPSRKDIFMHTMYSKYQDRLLNSGVAKTFDIDSFAELLPAVLAREYRSRSPVKWKETFASEAWLRRCWQFIASLVSKDADTADGNTVFDKAIATLKEWTLLPAVTFTISSVGTLVQKDNILVPLNLIHAVIFPHSHNDRLFSALMKAGSLQLMLPKIASHDNHLTLIFSKYTANIENPSSILNLLSYMLKTSGFQNNLEEHDHETLLMYFNRNIKKVTNPDDLQVLRMLPCYKTIDGNFVNLHKYRSCYVLTKTIPSTEMDVWTKSTAAIFIQDNPQLQELFTYLGFTQVDDLDVYGKYILPKFDSLTFKAKLRHVIYLKKRIKSLEENKALQEKICSKLEGLAFIPDTDGRLRPAKHFFDKKTKLYDVMLPERSFIPDEFFITLEELESPTNQQVYQLSWHKFLKQIGLKHELSQQQLIFFSRDISNRSQTEQWSFEKLKKTVDTFLDHIFTERDDLFNGSFLRDLSIIAFMYPERAPPDLLKLHPQFQETKGTLPLIRFSHSQVNPKMKGIDAMQLLWSASPLLPEKACPTSIREQKQCNAEKGPTQLEELFTTLNVSLFPPLEKVIAHCKNICSVTPVDDFTLKTRAAVLKGIYGFLNSHKVDFRHQLRGVPLVLVDEGRKLVKPDEVVINLENEADFKPYLHKLPLELGAFHHHFKCLGTEDNVSVRQYVDVLSRIFVKSNGKHLEPNEMRTVKRVVSGLFKNLQTDSVRIRTELENIRDLMLFLPSADGKLVKSGSLVFDDAPHYKSRIYGSNMGVPLLVDLGQCYLGKDHSVHTKIIMLLPLKLRPRLLSSILEEHLDEDDPKPCHYGKLCSLQGRLQLLLSSEQFTAGLVRVMKHESENAFLANEERALMLCKSLNVSLRVSCFEKLQTTLRLKDNEMIPKSKCETLAFLKKTSTSSIHLYVQHSDFKDINFLLALAMTIKSSADNLISDTSYLIAMLGCIDIYRIADKLDSLGVKYDTTTEPSKMELPLPGTPIPREIHHLLLMDPTNVFYPGEYVGYLVDPEGKESSFSYQATYTYAVIIQEVDGSQEDDSLLRKSYQIDIGYNEYKVVNSLDLYKFLRHGEGMQEREESVFKEKLGSHRRMPDDTKREGTKRHSPKAQVPETEKPISIADVLSDITLVLEQAWKGPEAERKKVIRRLYLKWHPDKNADHLEIANEVFKHLQTEIRRLETGVMESNKDKSQRRPFGSARFYGDSFSFEKFFKSWNQEATSHSQEKQGYSEKFSASAQSGSHSDRAFVPPTYKVAGNPVEALRWIRQARANLSAARNDLHRNANEWLCFKCYQAVKLALIAVEYCVRGQADKDVHLQHLAQKAEEQSTLLLGLANDVLTLEVFGIDGLKTQYPDVLPFPQVPNDRFPTDVSLKVIEITGRIIIRIENFIRQKI</sequence>
<dbReference type="InterPro" id="IPR001623">
    <property type="entry name" value="DnaJ_domain"/>
</dbReference>
<dbReference type="InterPro" id="IPR052972">
    <property type="entry name" value="Sacsin_chaperone_reg"/>
</dbReference>
<dbReference type="InterPro" id="IPR036890">
    <property type="entry name" value="HATPase_C_sf"/>
</dbReference>
<dbReference type="RefSeq" id="XP_032812576.1">
    <property type="nucleotide sequence ID" value="XM_032956685.1"/>
</dbReference>
<dbReference type="PANTHER" id="PTHR15600:SF42">
    <property type="entry name" value="SACSIN"/>
    <property type="match status" value="1"/>
</dbReference>
<feature type="domain" description="J" evidence="2">
    <location>
        <begin position="4388"/>
        <end position="4469"/>
    </location>
</feature>
<dbReference type="InterPro" id="IPR058210">
    <property type="entry name" value="SACS/Nov_dom"/>
</dbReference>
<gene>
    <name evidence="5" type="primary">SACS</name>
</gene>
<organism evidence="4 5">
    <name type="scientific">Petromyzon marinus</name>
    <name type="common">Sea lamprey</name>
    <dbReference type="NCBI Taxonomy" id="7757"/>
    <lineage>
        <taxon>Eukaryota</taxon>
        <taxon>Metazoa</taxon>
        <taxon>Chordata</taxon>
        <taxon>Craniata</taxon>
        <taxon>Vertebrata</taxon>
        <taxon>Cyclostomata</taxon>
        <taxon>Hyperoartia</taxon>
        <taxon>Petromyzontiformes</taxon>
        <taxon>Petromyzontidae</taxon>
        <taxon>Petromyzon</taxon>
    </lineage>
</organism>
<dbReference type="PROSITE" id="PS50910">
    <property type="entry name" value="HEPN"/>
    <property type="match status" value="1"/>
</dbReference>
<feature type="region of interest" description="Disordered" evidence="1">
    <location>
        <begin position="4345"/>
        <end position="4375"/>
    </location>
</feature>
<dbReference type="Pfam" id="PF05168">
    <property type="entry name" value="HEPN"/>
    <property type="match status" value="1"/>
</dbReference>
<dbReference type="KEGG" id="pmrn:116943651"/>
<evidence type="ECO:0000259" key="2">
    <source>
        <dbReference type="PROSITE" id="PS50076"/>
    </source>
</evidence>
<feature type="compositionally biased region" description="Basic and acidic residues" evidence="1">
    <location>
        <begin position="4345"/>
        <end position="4362"/>
    </location>
</feature>
<feature type="region of interest" description="Disordered" evidence="1">
    <location>
        <begin position="28"/>
        <end position="57"/>
    </location>
</feature>
<accession>A0AAJ7T730</accession>
<protein>
    <submittedName>
        <fullName evidence="5">Sacsin</fullName>
    </submittedName>
</protein>